<evidence type="ECO:0000259" key="5">
    <source>
        <dbReference type="PROSITE" id="PS51462"/>
    </source>
</evidence>
<keyword evidence="7" id="KW-1185">Reference proteome</keyword>
<dbReference type="InterPro" id="IPR015797">
    <property type="entry name" value="NUDIX_hydrolase-like_dom_sf"/>
</dbReference>
<feature type="domain" description="Nudix hydrolase" evidence="5">
    <location>
        <begin position="48"/>
        <end position="190"/>
    </location>
</feature>
<evidence type="ECO:0000313" key="6">
    <source>
        <dbReference type="EMBL" id="TDD68353.1"/>
    </source>
</evidence>
<dbReference type="PROSITE" id="PS51462">
    <property type="entry name" value="NUDIX"/>
    <property type="match status" value="1"/>
</dbReference>
<evidence type="ECO:0000256" key="1">
    <source>
        <dbReference type="ARBA" id="ARBA00001946"/>
    </source>
</evidence>
<reference evidence="6 7" key="1">
    <citation type="submission" date="2019-02" db="EMBL/GenBank/DDBJ databases">
        <title>Draft genome sequences of novel Actinobacteria.</title>
        <authorList>
            <person name="Sahin N."/>
            <person name="Ay H."/>
            <person name="Saygin H."/>
        </authorList>
    </citation>
    <scope>NUCLEOTIDE SEQUENCE [LARGE SCALE GENOMIC DNA]</scope>
    <source>
        <strain evidence="6 7">8K307</strain>
    </source>
</reference>
<dbReference type="Pfam" id="PF00293">
    <property type="entry name" value="NUDIX"/>
    <property type="match status" value="1"/>
</dbReference>
<accession>A0A4R5A875</accession>
<dbReference type="EMBL" id="SMLB01000021">
    <property type="protein sequence ID" value="TDD68353.1"/>
    <property type="molecule type" value="Genomic_DNA"/>
</dbReference>
<dbReference type="PROSITE" id="PS00893">
    <property type="entry name" value="NUDIX_BOX"/>
    <property type="match status" value="1"/>
</dbReference>
<dbReference type="AlphaFoldDB" id="A0A4R5A875"/>
<feature type="compositionally biased region" description="Polar residues" evidence="4">
    <location>
        <begin position="8"/>
        <end position="17"/>
    </location>
</feature>
<dbReference type="OrthoDB" id="9804442at2"/>
<dbReference type="SUPFAM" id="SSF55811">
    <property type="entry name" value="Nudix"/>
    <property type="match status" value="1"/>
</dbReference>
<name>A0A4R5A875_9ACTN</name>
<evidence type="ECO:0000256" key="3">
    <source>
        <dbReference type="ARBA" id="ARBA00022842"/>
    </source>
</evidence>
<dbReference type="CDD" id="cd04685">
    <property type="entry name" value="NUDIX_Hydrolase"/>
    <property type="match status" value="1"/>
</dbReference>
<dbReference type="PANTHER" id="PTHR43046:SF12">
    <property type="entry name" value="GDP-MANNOSE MANNOSYL HYDROLASE"/>
    <property type="match status" value="1"/>
</dbReference>
<evidence type="ECO:0000256" key="2">
    <source>
        <dbReference type="ARBA" id="ARBA00022801"/>
    </source>
</evidence>
<dbReference type="InterPro" id="IPR000086">
    <property type="entry name" value="NUDIX_hydrolase_dom"/>
</dbReference>
<organism evidence="6 7">
    <name type="scientific">Jiangella aurantiaca</name>
    <dbReference type="NCBI Taxonomy" id="2530373"/>
    <lineage>
        <taxon>Bacteria</taxon>
        <taxon>Bacillati</taxon>
        <taxon>Actinomycetota</taxon>
        <taxon>Actinomycetes</taxon>
        <taxon>Jiangellales</taxon>
        <taxon>Jiangellaceae</taxon>
        <taxon>Jiangella</taxon>
    </lineage>
</organism>
<feature type="region of interest" description="Disordered" evidence="4">
    <location>
        <begin position="1"/>
        <end position="37"/>
    </location>
</feature>
<protein>
    <submittedName>
        <fullName evidence="6">NUDIX domain-containing protein</fullName>
    </submittedName>
</protein>
<dbReference type="InterPro" id="IPR020084">
    <property type="entry name" value="NUDIX_hydrolase_CS"/>
</dbReference>
<evidence type="ECO:0000256" key="4">
    <source>
        <dbReference type="SAM" id="MobiDB-lite"/>
    </source>
</evidence>
<dbReference type="GO" id="GO:0016787">
    <property type="term" value="F:hydrolase activity"/>
    <property type="evidence" value="ECO:0007669"/>
    <property type="project" value="UniProtKB-KW"/>
</dbReference>
<comment type="caution">
    <text evidence="6">The sequence shown here is derived from an EMBL/GenBank/DDBJ whole genome shotgun (WGS) entry which is preliminary data.</text>
</comment>
<proteinExistence type="predicted"/>
<dbReference type="Proteomes" id="UP000295217">
    <property type="component" value="Unassembled WGS sequence"/>
</dbReference>
<evidence type="ECO:0000313" key="7">
    <source>
        <dbReference type="Proteomes" id="UP000295217"/>
    </source>
</evidence>
<keyword evidence="2" id="KW-0378">Hydrolase</keyword>
<comment type="cofactor">
    <cofactor evidence="1">
        <name>Mg(2+)</name>
        <dbReference type="ChEBI" id="CHEBI:18420"/>
    </cofactor>
</comment>
<gene>
    <name evidence="6" type="ORF">E1262_16250</name>
</gene>
<dbReference type="Gene3D" id="3.90.79.10">
    <property type="entry name" value="Nucleoside Triphosphate Pyrophosphohydrolase"/>
    <property type="match status" value="1"/>
</dbReference>
<keyword evidence="3" id="KW-0460">Magnesium</keyword>
<dbReference type="PANTHER" id="PTHR43046">
    <property type="entry name" value="GDP-MANNOSE MANNOSYL HYDROLASE"/>
    <property type="match status" value="1"/>
</dbReference>
<sequence length="206" mass="22322">MASARPWSASTSPTCPSRTGWPSAAGDPGAVTADASDLGEWRDDDGVWFRRAARVIAVDAAGRVLMMRGVDPAAHDHVWWITPGGGLEPDEDERAGAVRELLEESGIRLDPAELAGPVAVRSAMFSFDGRPYRQDEVLFFARLPESAHELDTTGWTSIEQASVTELRWCTADELDAVDEPIYPPALPSIVRGLLDRGWDGVAHTVD</sequence>